<feature type="domain" description="N-acetyltransferase" evidence="1">
    <location>
        <begin position="1"/>
        <end position="99"/>
    </location>
</feature>
<name>A0A381XI47_9ZZZZ</name>
<dbReference type="AlphaFoldDB" id="A0A381XI47"/>
<gene>
    <name evidence="2" type="ORF">METZ01_LOCUS116827</name>
</gene>
<dbReference type="Gene3D" id="3.40.630.30">
    <property type="match status" value="1"/>
</dbReference>
<sequence length="99" mass="11701">MNDMPVGFKIGYDRYKDGSFYSWMGGVIPKFRRNGVARQLANCQESWAKDNSYSYIQMKTRKKHKSMIKFLLKRGFLIKDKIPMENLLETRIIMEKLLG</sequence>
<dbReference type="SUPFAM" id="SSF55729">
    <property type="entry name" value="Acyl-CoA N-acyltransferases (Nat)"/>
    <property type="match status" value="1"/>
</dbReference>
<dbReference type="PROSITE" id="PS51186">
    <property type="entry name" value="GNAT"/>
    <property type="match status" value="1"/>
</dbReference>
<protein>
    <recommendedName>
        <fullName evidence="1">N-acetyltransferase domain-containing protein</fullName>
    </recommendedName>
</protein>
<accession>A0A381XI47</accession>
<dbReference type="CDD" id="cd04301">
    <property type="entry name" value="NAT_SF"/>
    <property type="match status" value="1"/>
</dbReference>
<dbReference type="GO" id="GO:0016747">
    <property type="term" value="F:acyltransferase activity, transferring groups other than amino-acyl groups"/>
    <property type="evidence" value="ECO:0007669"/>
    <property type="project" value="InterPro"/>
</dbReference>
<evidence type="ECO:0000313" key="2">
    <source>
        <dbReference type="EMBL" id="SVA63973.1"/>
    </source>
</evidence>
<dbReference type="Pfam" id="PF00583">
    <property type="entry name" value="Acetyltransf_1"/>
    <property type="match status" value="1"/>
</dbReference>
<reference evidence="2" key="1">
    <citation type="submission" date="2018-05" db="EMBL/GenBank/DDBJ databases">
        <authorList>
            <person name="Lanie J.A."/>
            <person name="Ng W.-L."/>
            <person name="Kazmierczak K.M."/>
            <person name="Andrzejewski T.M."/>
            <person name="Davidsen T.M."/>
            <person name="Wayne K.J."/>
            <person name="Tettelin H."/>
            <person name="Glass J.I."/>
            <person name="Rusch D."/>
            <person name="Podicherti R."/>
            <person name="Tsui H.-C.T."/>
            <person name="Winkler M.E."/>
        </authorList>
    </citation>
    <scope>NUCLEOTIDE SEQUENCE</scope>
</reference>
<organism evidence="2">
    <name type="scientific">marine metagenome</name>
    <dbReference type="NCBI Taxonomy" id="408172"/>
    <lineage>
        <taxon>unclassified sequences</taxon>
        <taxon>metagenomes</taxon>
        <taxon>ecological metagenomes</taxon>
    </lineage>
</organism>
<evidence type="ECO:0000259" key="1">
    <source>
        <dbReference type="PROSITE" id="PS51186"/>
    </source>
</evidence>
<dbReference type="InterPro" id="IPR016181">
    <property type="entry name" value="Acyl_CoA_acyltransferase"/>
</dbReference>
<proteinExistence type="predicted"/>
<dbReference type="InterPro" id="IPR000182">
    <property type="entry name" value="GNAT_dom"/>
</dbReference>
<dbReference type="EMBL" id="UINC01015138">
    <property type="protein sequence ID" value="SVA63973.1"/>
    <property type="molecule type" value="Genomic_DNA"/>
</dbReference>